<reference evidence="3 4" key="1">
    <citation type="submission" date="2019-10" db="EMBL/GenBank/DDBJ databases">
        <title>Actinomadura rubteroloni sp. nov. and Actinomadura macrotermitis sp. nov., isolated from the gut of fungus growing-termite Macrotermes natalensis.</title>
        <authorList>
            <person name="Benndorf R."/>
            <person name="Martin K."/>
            <person name="Kuefner M."/>
            <person name="De Beer W."/>
            <person name="Kaster A.-K."/>
            <person name="Vollmers J."/>
            <person name="Poulsen M."/>
            <person name="Beemelmanns C."/>
        </authorList>
    </citation>
    <scope>NUCLEOTIDE SEQUENCE [LARGE SCALE GENOMIC DNA]</scope>
    <source>
        <strain evidence="3 4">RB68</strain>
    </source>
</reference>
<protein>
    <submittedName>
        <fullName evidence="3">Putative 1,2-phenylacetyl-CoA epoxidase, subunit D</fullName>
    </submittedName>
</protein>
<dbReference type="Pfam" id="PF23451">
    <property type="entry name" value="Zn_ribbon_PaaD"/>
    <property type="match status" value="1"/>
</dbReference>
<dbReference type="EMBL" id="WEGH01000002">
    <property type="protein sequence ID" value="MQY05069.1"/>
    <property type="molecule type" value="Genomic_DNA"/>
</dbReference>
<evidence type="ECO:0000313" key="4">
    <source>
        <dbReference type="Proteomes" id="UP000487268"/>
    </source>
</evidence>
<dbReference type="PANTHER" id="PTHR42831">
    <property type="entry name" value="FE-S PROTEIN MATURATION AUXILIARY FACTOR YITW"/>
    <property type="match status" value="1"/>
</dbReference>
<feature type="domain" description="PaaD zinc beta ribbon" evidence="2">
    <location>
        <begin position="120"/>
        <end position="162"/>
    </location>
</feature>
<comment type="caution">
    <text evidence="3">The sequence shown here is derived from an EMBL/GenBank/DDBJ whole genome shotgun (WGS) entry which is preliminary data.</text>
</comment>
<gene>
    <name evidence="3" type="primary">paaD_1</name>
    <name evidence="3" type="ORF">ACRB68_31320</name>
</gene>
<dbReference type="NCBIfam" id="TIGR02159">
    <property type="entry name" value="PA_CoA_Oxy4"/>
    <property type="match status" value="1"/>
</dbReference>
<evidence type="ECO:0000259" key="1">
    <source>
        <dbReference type="Pfam" id="PF01883"/>
    </source>
</evidence>
<evidence type="ECO:0000259" key="2">
    <source>
        <dbReference type="Pfam" id="PF23451"/>
    </source>
</evidence>
<dbReference type="InterPro" id="IPR011883">
    <property type="entry name" value="PaaD-like"/>
</dbReference>
<dbReference type="InterPro" id="IPR052339">
    <property type="entry name" value="Fe-S_Maturation_MIP18"/>
</dbReference>
<dbReference type="SUPFAM" id="SSF117916">
    <property type="entry name" value="Fe-S cluster assembly (FSCA) domain-like"/>
    <property type="match status" value="1"/>
</dbReference>
<name>A0A7K0BV61_9ACTN</name>
<dbReference type="InterPro" id="IPR056572">
    <property type="entry name" value="Zn_ribbon_PaaD"/>
</dbReference>
<dbReference type="Gene3D" id="3.30.300.130">
    <property type="entry name" value="Fe-S cluster assembly (FSCA)"/>
    <property type="match status" value="1"/>
</dbReference>
<dbReference type="InterPro" id="IPR034904">
    <property type="entry name" value="FSCA_dom_sf"/>
</dbReference>
<dbReference type="PANTHER" id="PTHR42831:SF3">
    <property type="entry name" value="1,2-PHENYLACETYL-COA EPOXIDASE, SUBUNIT D-RELATED"/>
    <property type="match status" value="1"/>
</dbReference>
<proteinExistence type="predicted"/>
<feature type="domain" description="MIP18 family-like" evidence="1">
    <location>
        <begin position="8"/>
        <end position="66"/>
    </location>
</feature>
<accession>A0A7K0BV61</accession>
<keyword evidence="4" id="KW-1185">Reference proteome</keyword>
<evidence type="ECO:0000313" key="3">
    <source>
        <dbReference type="EMBL" id="MQY05069.1"/>
    </source>
</evidence>
<sequence>MTGVARARQAVESVLDPELPVVTLAELGVIRGVELNGDRVEVALTPTYTGCPALAQMRADIQAALARAGFPRCEITTVLAPAWTTDWISESGRRKLADHAITPPGPAPRHQGPVPLTLAPRPPETCPRCGSGGTVELSRFSGTACRSLHSCTACGEPFEHMKAI</sequence>
<dbReference type="InterPro" id="IPR002744">
    <property type="entry name" value="MIP18-like"/>
</dbReference>
<organism evidence="3 4">
    <name type="scientific">Actinomadura macrotermitis</name>
    <dbReference type="NCBI Taxonomy" id="2585200"/>
    <lineage>
        <taxon>Bacteria</taxon>
        <taxon>Bacillati</taxon>
        <taxon>Actinomycetota</taxon>
        <taxon>Actinomycetes</taxon>
        <taxon>Streptosporangiales</taxon>
        <taxon>Thermomonosporaceae</taxon>
        <taxon>Actinomadura</taxon>
    </lineage>
</organism>
<dbReference type="Pfam" id="PF01883">
    <property type="entry name" value="FeS_assembly_P"/>
    <property type="match status" value="1"/>
</dbReference>
<dbReference type="Proteomes" id="UP000487268">
    <property type="component" value="Unassembled WGS sequence"/>
</dbReference>
<dbReference type="AlphaFoldDB" id="A0A7K0BV61"/>